<feature type="binding site" evidence="7">
    <location>
        <position position="563"/>
    </location>
    <ligand>
        <name>Mg(2+)</name>
        <dbReference type="ChEBI" id="CHEBI:18420"/>
        <label>1</label>
    </ligand>
</feature>
<evidence type="ECO:0000313" key="13">
    <source>
        <dbReference type="Proteomes" id="UP001152799"/>
    </source>
</evidence>
<feature type="binding site" evidence="7">
    <location>
        <position position="324"/>
    </location>
    <ligand>
        <name>Mg(2+)</name>
        <dbReference type="ChEBI" id="CHEBI:18420"/>
        <label>1</label>
    </ligand>
</feature>
<feature type="compositionally biased region" description="Basic and acidic residues" evidence="10">
    <location>
        <begin position="84"/>
        <end position="100"/>
    </location>
</feature>
<reference evidence="12" key="1">
    <citation type="submission" date="2022-01" db="EMBL/GenBank/DDBJ databases">
        <authorList>
            <person name="King R."/>
        </authorList>
    </citation>
    <scope>NUCLEOTIDE SEQUENCE</scope>
</reference>
<dbReference type="EMBL" id="OU892282">
    <property type="protein sequence ID" value="CAG9769873.1"/>
    <property type="molecule type" value="Genomic_DNA"/>
</dbReference>
<evidence type="ECO:0000313" key="12">
    <source>
        <dbReference type="EMBL" id="CAG9769873.1"/>
    </source>
</evidence>
<dbReference type="GO" id="GO:0006284">
    <property type="term" value="P:base-excision repair"/>
    <property type="evidence" value="ECO:0007669"/>
    <property type="project" value="TreeGrafter"/>
</dbReference>
<evidence type="ECO:0000256" key="9">
    <source>
        <dbReference type="RuleBase" id="RU362131"/>
    </source>
</evidence>
<dbReference type="InterPro" id="IPR005135">
    <property type="entry name" value="Endo/exonuclease/phosphatase"/>
</dbReference>
<dbReference type="SUPFAM" id="SSF56219">
    <property type="entry name" value="DNase I-like"/>
    <property type="match status" value="1"/>
</dbReference>
<evidence type="ECO:0000256" key="4">
    <source>
        <dbReference type="ARBA" id="ARBA00022801"/>
    </source>
</evidence>
<evidence type="ECO:0000256" key="10">
    <source>
        <dbReference type="SAM" id="MobiDB-lite"/>
    </source>
</evidence>
<feature type="binding site" evidence="7">
    <location>
        <position position="352"/>
    </location>
    <ligand>
        <name>Mg(2+)</name>
        <dbReference type="ChEBI" id="CHEBI:18420"/>
        <label>1</label>
    </ligand>
</feature>
<keyword evidence="3 7" id="KW-0479">Metal-binding</keyword>
<dbReference type="EC" id="3.1.-.-" evidence="9"/>
<feature type="compositionally biased region" description="Basic and acidic residues" evidence="10">
    <location>
        <begin position="230"/>
        <end position="240"/>
    </location>
</feature>
<feature type="domain" description="Endonuclease/exonuclease/phosphatase" evidence="11">
    <location>
        <begin position="322"/>
        <end position="563"/>
    </location>
</feature>
<feature type="binding site" evidence="7">
    <location>
        <position position="466"/>
    </location>
    <ligand>
        <name>Mg(2+)</name>
        <dbReference type="ChEBI" id="CHEBI:18420"/>
        <label>1</label>
    </ligand>
</feature>
<feature type="site" description="Interaction with DNA substrate" evidence="8">
    <location>
        <position position="563"/>
    </location>
</feature>
<dbReference type="FunFam" id="3.60.10.10:FF:000026">
    <property type="entry name" value="Exodeoxyribonuclease III"/>
    <property type="match status" value="1"/>
</dbReference>
<feature type="site" description="Important for catalytic activity" evidence="8">
    <location>
        <position position="537"/>
    </location>
</feature>
<proteinExistence type="inferred from homology"/>
<name>A0A9N9MT54_9CUCU</name>
<comment type="similarity">
    <text evidence="2 9">Belongs to the DNA repair enzymes AP/ExoA family.</text>
</comment>
<comment type="cofactor">
    <cofactor evidence="7 9">
        <name>Mg(2+)</name>
        <dbReference type="ChEBI" id="CHEBI:18420"/>
    </cofactor>
    <cofactor evidence="7 9">
        <name>Mn(2+)</name>
        <dbReference type="ChEBI" id="CHEBI:29035"/>
    </cofactor>
    <text evidence="7 9">Probably binds two magnesium or manganese ions per subunit.</text>
</comment>
<evidence type="ECO:0000259" key="11">
    <source>
        <dbReference type="Pfam" id="PF03372"/>
    </source>
</evidence>
<evidence type="ECO:0000256" key="3">
    <source>
        <dbReference type="ARBA" id="ARBA00022723"/>
    </source>
</evidence>
<keyword evidence="5 7" id="KW-0460">Magnesium</keyword>
<evidence type="ECO:0000256" key="7">
    <source>
        <dbReference type="PIRSR" id="PIRSR604808-2"/>
    </source>
</evidence>
<organism evidence="12 13">
    <name type="scientific">Ceutorhynchus assimilis</name>
    <name type="common">cabbage seed weevil</name>
    <dbReference type="NCBI Taxonomy" id="467358"/>
    <lineage>
        <taxon>Eukaryota</taxon>
        <taxon>Metazoa</taxon>
        <taxon>Ecdysozoa</taxon>
        <taxon>Arthropoda</taxon>
        <taxon>Hexapoda</taxon>
        <taxon>Insecta</taxon>
        <taxon>Pterygota</taxon>
        <taxon>Neoptera</taxon>
        <taxon>Endopterygota</taxon>
        <taxon>Coleoptera</taxon>
        <taxon>Polyphaga</taxon>
        <taxon>Cucujiformia</taxon>
        <taxon>Curculionidae</taxon>
        <taxon>Ceutorhynchinae</taxon>
        <taxon>Ceutorhynchus</taxon>
    </lineage>
</organism>
<feature type="compositionally biased region" description="Basic and acidic residues" evidence="10">
    <location>
        <begin position="131"/>
        <end position="146"/>
    </location>
</feature>
<feature type="compositionally biased region" description="Acidic residues" evidence="10">
    <location>
        <begin position="162"/>
        <end position="172"/>
    </location>
</feature>
<keyword evidence="9" id="KW-0234">DNA repair</keyword>
<evidence type="ECO:0000256" key="6">
    <source>
        <dbReference type="PIRSR" id="PIRSR604808-1"/>
    </source>
</evidence>
<dbReference type="Gene3D" id="3.60.10.10">
    <property type="entry name" value="Endonuclease/exonuclease/phosphatase"/>
    <property type="match status" value="1"/>
</dbReference>
<dbReference type="OrthoDB" id="498125at2759"/>
<evidence type="ECO:0000256" key="5">
    <source>
        <dbReference type="ARBA" id="ARBA00022842"/>
    </source>
</evidence>
<dbReference type="PANTHER" id="PTHR22748">
    <property type="entry name" value="AP ENDONUCLEASE"/>
    <property type="match status" value="1"/>
</dbReference>
<keyword evidence="13" id="KW-1185">Reference proteome</keyword>
<keyword evidence="7" id="KW-0464">Manganese</keyword>
<feature type="region of interest" description="Disordered" evidence="10">
    <location>
        <begin position="1"/>
        <end position="275"/>
    </location>
</feature>
<feature type="binding site" evidence="7">
    <location>
        <position position="464"/>
    </location>
    <ligand>
        <name>Mg(2+)</name>
        <dbReference type="ChEBI" id="CHEBI:18420"/>
        <label>1</label>
    </ligand>
</feature>
<protein>
    <recommendedName>
        <fullName evidence="9">DNA-(apurinic or apyrimidinic site) endonuclease</fullName>
        <ecNumber evidence="9">3.1.-.-</ecNumber>
    </recommendedName>
</protein>
<dbReference type="InterPro" id="IPR036691">
    <property type="entry name" value="Endo/exonu/phosph_ase_sf"/>
</dbReference>
<evidence type="ECO:0000256" key="8">
    <source>
        <dbReference type="PIRSR" id="PIRSR604808-3"/>
    </source>
</evidence>
<evidence type="ECO:0000256" key="2">
    <source>
        <dbReference type="ARBA" id="ARBA00007092"/>
    </source>
</evidence>
<feature type="active site" evidence="6">
    <location>
        <position position="425"/>
    </location>
</feature>
<dbReference type="PROSITE" id="PS51435">
    <property type="entry name" value="AP_NUCLEASE_F1_4"/>
    <property type="match status" value="1"/>
</dbReference>
<dbReference type="Pfam" id="PF03372">
    <property type="entry name" value="Exo_endo_phos"/>
    <property type="match status" value="1"/>
</dbReference>
<dbReference type="GO" id="GO:0008081">
    <property type="term" value="F:phosphoric diester hydrolase activity"/>
    <property type="evidence" value="ECO:0007669"/>
    <property type="project" value="TreeGrafter"/>
</dbReference>
<dbReference type="CDD" id="cd09087">
    <property type="entry name" value="Ape1-like_AP-endo"/>
    <property type="match status" value="1"/>
</dbReference>
<dbReference type="NCBIfam" id="TIGR00195">
    <property type="entry name" value="exoDNase_III"/>
    <property type="match status" value="1"/>
</dbReference>
<dbReference type="NCBIfam" id="TIGR00633">
    <property type="entry name" value="xth"/>
    <property type="match status" value="1"/>
</dbReference>
<keyword evidence="9" id="KW-0227">DNA damage</keyword>
<comment type="catalytic activity">
    <reaction evidence="1">
        <text>Exonucleolytic cleavage in the 3'- to 5'-direction to yield nucleoside 5'-phosphates.</text>
        <dbReference type="EC" id="3.1.11.2"/>
    </reaction>
</comment>
<dbReference type="GO" id="GO:0003906">
    <property type="term" value="F:DNA-(apurinic or apyrimidinic site) endonuclease activity"/>
    <property type="evidence" value="ECO:0007669"/>
    <property type="project" value="TreeGrafter"/>
</dbReference>
<gene>
    <name evidence="12" type="ORF">CEUTPL_LOCUS10347</name>
</gene>
<dbReference type="Proteomes" id="UP001152799">
    <property type="component" value="Chromosome 6"/>
</dbReference>
<sequence length="572" mass="64750">MPPKRRAPKANAPKPAEEKDDPSTNTQLIEKRNRNGKQAGNIDDPFLDEEPQLPKARKGKQTEKLDDPLSEEDMPKSRKGKKAAKLEDPLPEKDETEVVAKTRKGKKAEKLDKPLSDEEIPDVQVTKTKKGKETKQVKKPEPEKVKVKLPAKKRGVAKEIEKPDEEMADEQQLESAATDEAPAKKKRGGAKQVETPDEEVSDKKQTKKQLKASEATDEAPAKKKRGATKQTDKQDTKEVVEDLIEELPARKRRGAAPKQMFEEEDSEEDVPVKKKRGAKAAVKKTETKAAPLNQTATIWDNINFDSDKKNKEGKVHNLKITSWNVDGIRSWLTKDGSSIMNYSKPDIFCLQETRCSDKKLPEELTKIDDYHVYWCPSQKEGYAGVGVYSKIVPLDVIHGIGNDEHDNEGRCITCEYDGFYLVNVYVPNAGRGLKTLPKRLEWNELFKAFIKNLDEKKPVIVCGDMNVAHNEIDLSNPKSNKKNAGFTQEERDGMTDFLKDGGFVDTFRELYPEEKDVYTFWSYMAKARAKNVGWRLDYFIVSERIGDKVCDNVVNKDVYGSDHCPITLFINI</sequence>
<feature type="active site" description="Proton acceptor" evidence="6">
    <location>
        <position position="563"/>
    </location>
</feature>
<feature type="binding site" evidence="7">
    <location>
        <position position="562"/>
    </location>
    <ligand>
        <name>Mg(2+)</name>
        <dbReference type="ChEBI" id="CHEBI:18420"/>
        <label>1</label>
    </ligand>
</feature>
<accession>A0A9N9MT54</accession>
<feature type="active site" description="Proton donor/acceptor" evidence="6">
    <location>
        <position position="464"/>
    </location>
</feature>
<dbReference type="PANTHER" id="PTHR22748:SF6">
    <property type="entry name" value="DNA-(APURINIC OR APYRIMIDINIC SITE) ENDONUCLEASE"/>
    <property type="match status" value="1"/>
</dbReference>
<dbReference type="InterPro" id="IPR004808">
    <property type="entry name" value="AP_endonuc_1"/>
</dbReference>
<keyword evidence="4" id="KW-0378">Hydrolase</keyword>
<dbReference type="GO" id="GO:0005634">
    <property type="term" value="C:nucleus"/>
    <property type="evidence" value="ECO:0007669"/>
    <property type="project" value="TreeGrafter"/>
</dbReference>
<feature type="site" description="Transition state stabilizer" evidence="8">
    <location>
        <position position="466"/>
    </location>
</feature>
<dbReference type="AlphaFoldDB" id="A0A9N9MT54"/>
<evidence type="ECO:0000256" key="1">
    <source>
        <dbReference type="ARBA" id="ARBA00000493"/>
    </source>
</evidence>
<dbReference type="GO" id="GO:0008311">
    <property type="term" value="F:double-stranded DNA 3'-5' DNA exonuclease activity"/>
    <property type="evidence" value="ECO:0007669"/>
    <property type="project" value="UniProtKB-EC"/>
</dbReference>
<dbReference type="GO" id="GO:0046872">
    <property type="term" value="F:metal ion binding"/>
    <property type="evidence" value="ECO:0007669"/>
    <property type="project" value="UniProtKB-KW"/>
</dbReference>